<dbReference type="Proteomes" id="UP001157161">
    <property type="component" value="Unassembled WGS sequence"/>
</dbReference>
<reference evidence="1" key="2">
    <citation type="submission" date="2023-02" db="EMBL/GenBank/DDBJ databases">
        <authorList>
            <person name="Sun Q."/>
            <person name="Mori K."/>
        </authorList>
    </citation>
    <scope>NUCLEOTIDE SEQUENCE</scope>
    <source>
        <strain evidence="1">NBRC 112290</strain>
    </source>
</reference>
<comment type="caution">
    <text evidence="1">The sequence shown here is derived from an EMBL/GenBank/DDBJ whole genome shotgun (WGS) entry which is preliminary data.</text>
</comment>
<evidence type="ECO:0000313" key="1">
    <source>
        <dbReference type="EMBL" id="GMA33082.1"/>
    </source>
</evidence>
<dbReference type="EMBL" id="BSUM01000001">
    <property type="protein sequence ID" value="GMA33082.1"/>
    <property type="molecule type" value="Genomic_DNA"/>
</dbReference>
<evidence type="ECO:0000313" key="2">
    <source>
        <dbReference type="Proteomes" id="UP001157161"/>
    </source>
</evidence>
<proteinExistence type="predicted"/>
<reference evidence="1" key="1">
    <citation type="journal article" date="2014" name="Int. J. Syst. Evol. Microbiol.">
        <title>Complete genome sequence of Corynebacterium casei LMG S-19264T (=DSM 44701T), isolated from a smear-ripened cheese.</title>
        <authorList>
            <consortium name="US DOE Joint Genome Institute (JGI-PGF)"/>
            <person name="Walter F."/>
            <person name="Albersmeier A."/>
            <person name="Kalinowski J."/>
            <person name="Ruckert C."/>
        </authorList>
    </citation>
    <scope>NUCLEOTIDE SEQUENCE</scope>
    <source>
        <strain evidence="1">NBRC 112290</strain>
    </source>
</reference>
<gene>
    <name evidence="1" type="ORF">GCM10025875_30740</name>
</gene>
<dbReference type="AlphaFoldDB" id="A0AA37XHP1"/>
<protein>
    <submittedName>
        <fullName evidence="1">Uncharacterized protein</fullName>
    </submittedName>
</protein>
<sequence>MPERTPAVRFTSAALKVTESGAVEPGPLRSFAAPEVVGPQIRRGLKTRTACSTGCAAGTHLESICVFHVKRHRARR</sequence>
<accession>A0AA37XHP1</accession>
<organism evidence="1 2">
    <name type="scientific">Litorihabitans aurantiacus</name>
    <dbReference type="NCBI Taxonomy" id="1930061"/>
    <lineage>
        <taxon>Bacteria</taxon>
        <taxon>Bacillati</taxon>
        <taxon>Actinomycetota</taxon>
        <taxon>Actinomycetes</taxon>
        <taxon>Micrococcales</taxon>
        <taxon>Beutenbergiaceae</taxon>
        <taxon>Litorihabitans</taxon>
    </lineage>
</organism>
<name>A0AA37XHP1_9MICO</name>
<keyword evidence="2" id="KW-1185">Reference proteome</keyword>